<comment type="catalytic activity">
    <reaction evidence="6">
        <text>L-lysyl-tRNA(Lys) + a 1,2-diacyl-sn-glycero-3-phospho-(1'-sn-glycerol) = a 1,2-diacyl-sn-glycero-3-phospho-1'-(3'-O-L-lysyl)-sn-glycerol + tRNA(Lys)</text>
        <dbReference type="Rhea" id="RHEA:10668"/>
        <dbReference type="Rhea" id="RHEA-COMP:9696"/>
        <dbReference type="Rhea" id="RHEA-COMP:9697"/>
        <dbReference type="ChEBI" id="CHEBI:64716"/>
        <dbReference type="ChEBI" id="CHEBI:75792"/>
        <dbReference type="ChEBI" id="CHEBI:78442"/>
        <dbReference type="ChEBI" id="CHEBI:78529"/>
        <dbReference type="EC" id="2.3.2.3"/>
    </reaction>
</comment>
<feature type="transmembrane region" description="Helical" evidence="6">
    <location>
        <begin position="12"/>
        <end position="33"/>
    </location>
</feature>
<comment type="function">
    <text evidence="6">Catalyzes the transfer of a lysyl group from L-lysyl-tRNA(Lys) to membrane-bound phosphatidylglycerol (PG), which produces lysylphosphatidylglycerol (LPG), a major component of the bacterial membrane with a positive net charge. LPG synthesis contributes to bacterial virulence as it is involved in the resistance mechanism against cationic antimicrobial peptides (CAMP) produces by the host's immune system (defensins, cathelicidins) and by the competing microorganisms.</text>
</comment>
<accession>A0A7V7RI94</accession>
<name>A0A7V7RI94_9BACI</name>
<evidence type="ECO:0000313" key="8">
    <source>
        <dbReference type="Proteomes" id="UP000441354"/>
    </source>
</evidence>
<comment type="similarity">
    <text evidence="6">Belongs to the LPG synthase family.</text>
</comment>
<dbReference type="PANTHER" id="PTHR39087:SF2">
    <property type="entry name" value="UPF0104 MEMBRANE PROTEIN MJ1595"/>
    <property type="match status" value="1"/>
</dbReference>
<evidence type="ECO:0000256" key="3">
    <source>
        <dbReference type="ARBA" id="ARBA00022692"/>
    </source>
</evidence>
<dbReference type="PANTHER" id="PTHR39087">
    <property type="entry name" value="UPF0104 MEMBRANE PROTEIN MJ1595"/>
    <property type="match status" value="1"/>
</dbReference>
<dbReference type="Proteomes" id="UP000441354">
    <property type="component" value="Unassembled WGS sequence"/>
</dbReference>
<organism evidence="7 8">
    <name type="scientific">Bacillus mesophilum</name>
    <dbReference type="NCBI Taxonomy" id="1071718"/>
    <lineage>
        <taxon>Bacteria</taxon>
        <taxon>Bacillati</taxon>
        <taxon>Bacillota</taxon>
        <taxon>Bacilli</taxon>
        <taxon>Bacillales</taxon>
        <taxon>Bacillaceae</taxon>
        <taxon>Bacillus</taxon>
    </lineage>
</organism>
<keyword evidence="6" id="KW-0443">Lipid metabolism</keyword>
<keyword evidence="3 6" id="KW-0812">Transmembrane</keyword>
<keyword evidence="5 6" id="KW-0472">Membrane</keyword>
<evidence type="ECO:0000256" key="4">
    <source>
        <dbReference type="ARBA" id="ARBA00022989"/>
    </source>
</evidence>
<dbReference type="GO" id="GO:0005886">
    <property type="term" value="C:plasma membrane"/>
    <property type="evidence" value="ECO:0007669"/>
    <property type="project" value="UniProtKB-SubCell"/>
</dbReference>
<evidence type="ECO:0000313" key="7">
    <source>
        <dbReference type="EMBL" id="KAB2329819.1"/>
    </source>
</evidence>
<dbReference type="GO" id="GO:0046677">
    <property type="term" value="P:response to antibiotic"/>
    <property type="evidence" value="ECO:0007669"/>
    <property type="project" value="UniProtKB-KW"/>
</dbReference>
<keyword evidence="2" id="KW-1003">Cell membrane</keyword>
<keyword evidence="4 6" id="KW-1133">Transmembrane helix</keyword>
<dbReference type="AlphaFoldDB" id="A0A7V7RI94"/>
<feature type="transmembrane region" description="Helical" evidence="6">
    <location>
        <begin position="87"/>
        <end position="109"/>
    </location>
</feature>
<dbReference type="OrthoDB" id="145485at2"/>
<sequence>MSIIKKKHVVTIAKVVFPLVILGIIYFEAQGIMKDFNWSLLNLYMDRLSVRHIIYIFILGFIALFPMYYYDVILVKLFKIEISNKKLFWMSLSANGYSNLVGFGGVAGATLRSLYYRRYVHNDVPYIKIIAKLSLFYLTGLSILSFLIILFDGRFLNEMKMAKIAVIAVAAYTPILFVIFSLRKSTWSLENVKKSYLGELLLISFFEWLFVVICIWGISNILGVHISLLSILPIVILSSCVGIISMIPGGIGSFDFVFLIGMEFYGVQAELCLLILLFYRLSYYLFPAILSTPFVLKELFRNQRTNYL</sequence>
<feature type="transmembrane region" description="Helical" evidence="6">
    <location>
        <begin position="200"/>
        <end position="219"/>
    </location>
</feature>
<comment type="subcellular location">
    <subcellularLocation>
        <location evidence="1 6">Cell membrane</location>
        <topology evidence="1 6">Multi-pass membrane protein</topology>
    </subcellularLocation>
</comment>
<keyword evidence="6" id="KW-0808">Transferase</keyword>
<feature type="transmembrane region" description="Helical" evidence="6">
    <location>
        <begin position="257"/>
        <end position="279"/>
    </location>
</feature>
<dbReference type="InterPro" id="IPR022791">
    <property type="entry name" value="L-PG_synthase/AglD"/>
</dbReference>
<dbReference type="EC" id="2.3.2.3" evidence="6"/>
<keyword evidence="8" id="KW-1185">Reference proteome</keyword>
<keyword evidence="6" id="KW-0046">Antibiotic resistance</keyword>
<feature type="transmembrane region" description="Helical" evidence="6">
    <location>
        <begin position="53"/>
        <end position="75"/>
    </location>
</feature>
<dbReference type="Pfam" id="PF03706">
    <property type="entry name" value="LPG_synthase_TM"/>
    <property type="match status" value="1"/>
</dbReference>
<reference evidence="7 8" key="1">
    <citation type="journal article" date="2014" name="Arch. Microbiol.">
        <title>Bacillus mesophilum sp. nov., strain IITR-54T, a novel 4-chlorobiphenyl dechlorinating bacterium.</title>
        <authorList>
            <person name="Manickam N."/>
            <person name="Singh N.K."/>
            <person name="Bajaj A."/>
            <person name="Kumar R.M."/>
            <person name="Kaur G."/>
            <person name="Kaur N."/>
            <person name="Bala M."/>
            <person name="Kumar A."/>
            <person name="Mayilraj S."/>
        </authorList>
    </citation>
    <scope>NUCLEOTIDE SEQUENCE [LARGE SCALE GENOMIC DNA]</scope>
    <source>
        <strain evidence="7 8">IITR-54</strain>
    </source>
</reference>
<evidence type="ECO:0000256" key="5">
    <source>
        <dbReference type="ARBA" id="ARBA00023136"/>
    </source>
</evidence>
<feature type="transmembrane region" description="Helical" evidence="6">
    <location>
        <begin position="129"/>
        <end position="150"/>
    </location>
</feature>
<dbReference type="EMBL" id="WBOT01000010">
    <property type="protein sequence ID" value="KAB2329819.1"/>
    <property type="molecule type" value="Genomic_DNA"/>
</dbReference>
<evidence type="ECO:0000256" key="6">
    <source>
        <dbReference type="RuleBase" id="RU363042"/>
    </source>
</evidence>
<gene>
    <name evidence="6" type="primary">mprF</name>
    <name evidence="7" type="ORF">F7732_20235</name>
</gene>
<comment type="caution">
    <text evidence="7">The sequence shown here is derived from an EMBL/GenBank/DDBJ whole genome shotgun (WGS) entry which is preliminary data.</text>
</comment>
<evidence type="ECO:0000256" key="1">
    <source>
        <dbReference type="ARBA" id="ARBA00004651"/>
    </source>
</evidence>
<dbReference type="RefSeq" id="WP_151575871.1">
    <property type="nucleotide sequence ID" value="NZ_WBOT01000010.1"/>
</dbReference>
<feature type="transmembrane region" description="Helical" evidence="6">
    <location>
        <begin position="226"/>
        <end position="251"/>
    </location>
</feature>
<evidence type="ECO:0000256" key="2">
    <source>
        <dbReference type="ARBA" id="ARBA00022475"/>
    </source>
</evidence>
<feature type="transmembrane region" description="Helical" evidence="6">
    <location>
        <begin position="162"/>
        <end position="180"/>
    </location>
</feature>
<proteinExistence type="inferred from homology"/>
<dbReference type="GO" id="GO:0006629">
    <property type="term" value="P:lipid metabolic process"/>
    <property type="evidence" value="ECO:0007669"/>
    <property type="project" value="UniProtKB-KW"/>
</dbReference>
<protein>
    <recommendedName>
        <fullName evidence="6">Phosphatidylglycerol lysyltransferase</fullName>
        <ecNumber evidence="6">2.3.2.3</ecNumber>
    </recommendedName>
    <alternativeName>
        <fullName evidence="6">Lysylphosphatidylglycerol synthase</fullName>
    </alternativeName>
</protein>
<dbReference type="GO" id="GO:0050071">
    <property type="term" value="F:phosphatidylglycerol lysyltransferase activity"/>
    <property type="evidence" value="ECO:0007669"/>
    <property type="project" value="UniProtKB-EC"/>
</dbReference>